<evidence type="ECO:0000313" key="7">
    <source>
        <dbReference type="EMBL" id="EPE31454.1"/>
    </source>
</evidence>
<dbReference type="GO" id="GO:0008270">
    <property type="term" value="F:zinc ion binding"/>
    <property type="evidence" value="ECO:0007669"/>
    <property type="project" value="InterPro"/>
</dbReference>
<dbReference type="Gene3D" id="3.40.830.10">
    <property type="entry name" value="LigB-like"/>
    <property type="match status" value="1"/>
</dbReference>
<evidence type="ECO:0000256" key="2">
    <source>
        <dbReference type="ARBA" id="ARBA00007581"/>
    </source>
</evidence>
<keyword evidence="3" id="KW-0479">Metal-binding</keyword>
<gene>
    <name evidence="7" type="ORF">GLAREA_12757</name>
</gene>
<dbReference type="SUPFAM" id="SSF53213">
    <property type="entry name" value="LigB-like"/>
    <property type="match status" value="1"/>
</dbReference>
<dbReference type="OrthoDB" id="7396853at2759"/>
<dbReference type="PANTHER" id="PTHR30096">
    <property type="entry name" value="4,5-DOPA DIOXYGENASE EXTRADIOL-LIKE PROTEIN"/>
    <property type="match status" value="1"/>
</dbReference>
<dbReference type="AlphaFoldDB" id="S3D2R0"/>
<dbReference type="PIRSF" id="PIRSF006157">
    <property type="entry name" value="Doxgns_DODA"/>
    <property type="match status" value="1"/>
</dbReference>
<evidence type="ECO:0000259" key="6">
    <source>
        <dbReference type="Pfam" id="PF02900"/>
    </source>
</evidence>
<keyword evidence="8" id="KW-1185">Reference proteome</keyword>
<dbReference type="KEGG" id="glz:GLAREA_12757"/>
<comment type="cofactor">
    <cofactor evidence="1">
        <name>Zn(2+)</name>
        <dbReference type="ChEBI" id="CHEBI:29105"/>
    </cofactor>
</comment>
<dbReference type="InterPro" id="IPR014436">
    <property type="entry name" value="Extradiol_dOase_DODA"/>
</dbReference>
<evidence type="ECO:0000256" key="4">
    <source>
        <dbReference type="ARBA" id="ARBA00022833"/>
    </source>
</evidence>
<dbReference type="EMBL" id="KE145362">
    <property type="protein sequence ID" value="EPE31454.1"/>
    <property type="molecule type" value="Genomic_DNA"/>
</dbReference>
<evidence type="ECO:0000256" key="5">
    <source>
        <dbReference type="ARBA" id="ARBA00023002"/>
    </source>
</evidence>
<dbReference type="GO" id="GO:0016702">
    <property type="term" value="F:oxidoreductase activity, acting on single donors with incorporation of molecular oxygen, incorporation of two atoms of oxygen"/>
    <property type="evidence" value="ECO:0007669"/>
    <property type="project" value="UniProtKB-ARBA"/>
</dbReference>
<accession>S3D2R0</accession>
<keyword evidence="4" id="KW-0862">Zinc</keyword>
<dbReference type="eggNOG" id="ENOG502QS66">
    <property type="taxonomic scope" value="Eukaryota"/>
</dbReference>
<dbReference type="HOGENOM" id="CLU_046582_0_0_1"/>
<evidence type="ECO:0000256" key="1">
    <source>
        <dbReference type="ARBA" id="ARBA00001947"/>
    </source>
</evidence>
<evidence type="ECO:0000256" key="3">
    <source>
        <dbReference type="ARBA" id="ARBA00022723"/>
    </source>
</evidence>
<evidence type="ECO:0000313" key="8">
    <source>
        <dbReference type="Proteomes" id="UP000016922"/>
    </source>
</evidence>
<proteinExistence type="inferred from homology"/>
<keyword evidence="7" id="KW-0223">Dioxygenase</keyword>
<feature type="domain" description="Extradiol ring-cleavage dioxygenase class III enzyme subunit B" evidence="6">
    <location>
        <begin position="30"/>
        <end position="261"/>
    </location>
</feature>
<dbReference type="RefSeq" id="XP_008081729.1">
    <property type="nucleotide sequence ID" value="XM_008083538.1"/>
</dbReference>
<organism evidence="7 8">
    <name type="scientific">Glarea lozoyensis (strain ATCC 20868 / MF5171)</name>
    <dbReference type="NCBI Taxonomy" id="1116229"/>
    <lineage>
        <taxon>Eukaryota</taxon>
        <taxon>Fungi</taxon>
        <taxon>Dikarya</taxon>
        <taxon>Ascomycota</taxon>
        <taxon>Pezizomycotina</taxon>
        <taxon>Leotiomycetes</taxon>
        <taxon>Helotiales</taxon>
        <taxon>Helotiaceae</taxon>
        <taxon>Glarea</taxon>
    </lineage>
</organism>
<dbReference type="CDD" id="cd07363">
    <property type="entry name" value="45_DOPA_Dioxygenase"/>
    <property type="match status" value="1"/>
</dbReference>
<dbReference type="PANTHER" id="PTHR30096:SF0">
    <property type="entry name" value="4,5-DOPA DIOXYGENASE EXTRADIOL-LIKE PROTEIN"/>
    <property type="match status" value="1"/>
</dbReference>
<reference evidence="7 8" key="1">
    <citation type="journal article" date="2013" name="BMC Genomics">
        <title>Genomics-driven discovery of the pneumocandin biosynthetic gene cluster in the fungus Glarea lozoyensis.</title>
        <authorList>
            <person name="Chen L."/>
            <person name="Yue Q."/>
            <person name="Zhang X."/>
            <person name="Xiang M."/>
            <person name="Wang C."/>
            <person name="Li S."/>
            <person name="Che Y."/>
            <person name="Ortiz-Lopez F.J."/>
            <person name="Bills G.F."/>
            <person name="Liu X."/>
            <person name="An Z."/>
        </authorList>
    </citation>
    <scope>NUCLEOTIDE SEQUENCE [LARGE SCALE GENOMIC DNA]</scope>
    <source>
        <strain evidence="8">ATCC 20868 / MF5171</strain>
    </source>
</reference>
<comment type="similarity">
    <text evidence="2">Belongs to the DODA-type extradiol aromatic ring-opening dioxygenase family.</text>
</comment>
<dbReference type="Pfam" id="PF02900">
    <property type="entry name" value="LigB"/>
    <property type="match status" value="1"/>
</dbReference>
<dbReference type="OMA" id="AGPCFFM"/>
<name>S3D2R0_GLAL2</name>
<dbReference type="InterPro" id="IPR004183">
    <property type="entry name" value="Xdiol_dOase_suB"/>
</dbReference>
<dbReference type="GeneID" id="19471797"/>
<sequence length="274" mass="29758">MARAPVISVCHGGGPMPLLNDPGHKDLIQSMTTKLPKVLGLGTDAAPKAIVLVTAHWSERVPTISSGKTPKLLYDYGGFPPESYQIKYDAPGSPEIAKLVADTLRGAGFQPELNEERGWDHGVFVPMKLINPAANIPIIQLAVLASMSAPSHFALGRALAPLRDQNIAILGSGMPSFHNLRLMFSGEISKPAFLARNKEWSEKLTETMGIVGEEERGKALERWREWTGAWEAHPKGGEEHFMPLVVCAGAAGGGRVETIKDEVLGTEQVTYYWK</sequence>
<protein>
    <submittedName>
        <fullName evidence="7">LigB subunit of an aromatic-ring-opening dioxygenase LigAB</fullName>
    </submittedName>
</protein>
<dbReference type="Proteomes" id="UP000016922">
    <property type="component" value="Unassembled WGS sequence"/>
</dbReference>
<keyword evidence="5" id="KW-0560">Oxidoreductase</keyword>
<dbReference type="GO" id="GO:0008198">
    <property type="term" value="F:ferrous iron binding"/>
    <property type="evidence" value="ECO:0007669"/>
    <property type="project" value="InterPro"/>
</dbReference>